<evidence type="ECO:0000313" key="9">
    <source>
        <dbReference type="Proteomes" id="UP000646365"/>
    </source>
</evidence>
<evidence type="ECO:0000256" key="5">
    <source>
        <dbReference type="ARBA" id="ARBA00022801"/>
    </source>
</evidence>
<comment type="similarity">
    <text evidence="2">Belongs to the GmhB family.</text>
</comment>
<dbReference type="PANTHER" id="PTHR42891:SF1">
    <property type="entry name" value="D-GLYCERO-BETA-D-MANNO-HEPTOSE-1,7-BISPHOSPHATE 7-PHOSPHATASE"/>
    <property type="match status" value="1"/>
</dbReference>
<dbReference type="AlphaFoldDB" id="A0A8J3E5U5"/>
<evidence type="ECO:0000256" key="2">
    <source>
        <dbReference type="ARBA" id="ARBA00005628"/>
    </source>
</evidence>
<dbReference type="PANTHER" id="PTHR42891">
    <property type="entry name" value="D-GLYCERO-BETA-D-MANNO-HEPTOSE-1,7-BISPHOSPHATE 7-PHOSPHATASE"/>
    <property type="match status" value="1"/>
</dbReference>
<proteinExistence type="inferred from homology"/>
<dbReference type="InterPro" id="IPR036412">
    <property type="entry name" value="HAD-like_sf"/>
</dbReference>
<dbReference type="InterPro" id="IPR023214">
    <property type="entry name" value="HAD_sf"/>
</dbReference>
<keyword evidence="6" id="KW-0119">Carbohydrate metabolism</keyword>
<name>A0A8J3E5U5_9PROT</name>
<organism evidence="8 9">
    <name type="scientific">Aliidongia dinghuensis</name>
    <dbReference type="NCBI Taxonomy" id="1867774"/>
    <lineage>
        <taxon>Bacteria</taxon>
        <taxon>Pseudomonadati</taxon>
        <taxon>Pseudomonadota</taxon>
        <taxon>Alphaproteobacteria</taxon>
        <taxon>Rhodospirillales</taxon>
        <taxon>Dongiaceae</taxon>
        <taxon>Aliidongia</taxon>
    </lineage>
</organism>
<dbReference type="GO" id="GO:0016791">
    <property type="term" value="F:phosphatase activity"/>
    <property type="evidence" value="ECO:0007669"/>
    <property type="project" value="InterPro"/>
</dbReference>
<evidence type="ECO:0000256" key="1">
    <source>
        <dbReference type="ARBA" id="ARBA00004496"/>
    </source>
</evidence>
<dbReference type="NCBIfam" id="TIGR01656">
    <property type="entry name" value="Histidinol-ppas"/>
    <property type="match status" value="1"/>
</dbReference>
<reference evidence="8" key="1">
    <citation type="journal article" date="2014" name="Int. J. Syst. Evol. Microbiol.">
        <title>Complete genome sequence of Corynebacterium casei LMG S-19264T (=DSM 44701T), isolated from a smear-ripened cheese.</title>
        <authorList>
            <consortium name="US DOE Joint Genome Institute (JGI-PGF)"/>
            <person name="Walter F."/>
            <person name="Albersmeier A."/>
            <person name="Kalinowski J."/>
            <person name="Ruckert C."/>
        </authorList>
    </citation>
    <scope>NUCLEOTIDE SEQUENCE</scope>
    <source>
        <strain evidence="8">CGMCC 1.15725</strain>
    </source>
</reference>
<dbReference type="RefSeq" id="WP_189050954.1">
    <property type="nucleotide sequence ID" value="NZ_BMJQ01000015.1"/>
</dbReference>
<accession>A0A8J3E5U5</accession>
<dbReference type="CDD" id="cd07503">
    <property type="entry name" value="HAD_HisB-N"/>
    <property type="match status" value="1"/>
</dbReference>
<gene>
    <name evidence="8" type="ORF">GCM10011611_50720</name>
</gene>
<sequence length="188" mass="20577">MSGLISSGRGLILDRDGVINEDVGYLYRIEDVRFVDGIFPLLRAAKAAGYALAIATNQSGIARGLYTEADFDILMRWLGQRLAEQGAAIDAVYFCPHHPTEGIDPYRRTCQCRKPLPGMFDAAIADLGLDPAQSWTIGDNWRDLEAGEAAGIAHRVKLDPTAGAPHMIGGRWIAPSLAEIQRLMRLTR</sequence>
<keyword evidence="4" id="KW-0479">Metal-binding</keyword>
<dbReference type="GO" id="GO:0046872">
    <property type="term" value="F:metal ion binding"/>
    <property type="evidence" value="ECO:0007669"/>
    <property type="project" value="UniProtKB-KW"/>
</dbReference>
<dbReference type="NCBIfam" id="TIGR00213">
    <property type="entry name" value="GmhB_yaeD"/>
    <property type="match status" value="1"/>
</dbReference>
<dbReference type="Proteomes" id="UP000646365">
    <property type="component" value="Unassembled WGS sequence"/>
</dbReference>
<evidence type="ECO:0000256" key="3">
    <source>
        <dbReference type="ARBA" id="ARBA00022490"/>
    </source>
</evidence>
<dbReference type="InterPro" id="IPR004446">
    <property type="entry name" value="Heptose_bisP_phosphatase"/>
</dbReference>
<keyword evidence="5" id="KW-0378">Hydrolase</keyword>
<dbReference type="EMBL" id="BMJQ01000015">
    <property type="protein sequence ID" value="GGF38213.1"/>
    <property type="molecule type" value="Genomic_DNA"/>
</dbReference>
<keyword evidence="3" id="KW-0963">Cytoplasm</keyword>
<dbReference type="Pfam" id="PF13242">
    <property type="entry name" value="Hydrolase_like"/>
    <property type="match status" value="1"/>
</dbReference>
<comment type="subcellular location">
    <subcellularLocation>
        <location evidence="1">Cytoplasm</location>
    </subcellularLocation>
</comment>
<evidence type="ECO:0000313" key="8">
    <source>
        <dbReference type="EMBL" id="GGF38213.1"/>
    </source>
</evidence>
<dbReference type="NCBIfam" id="TIGR01662">
    <property type="entry name" value="HAD-SF-IIIA"/>
    <property type="match status" value="1"/>
</dbReference>
<evidence type="ECO:0000256" key="6">
    <source>
        <dbReference type="ARBA" id="ARBA00023277"/>
    </source>
</evidence>
<evidence type="ECO:0000256" key="7">
    <source>
        <dbReference type="ARBA" id="ARBA00031828"/>
    </source>
</evidence>
<keyword evidence="9" id="KW-1185">Reference proteome</keyword>
<dbReference type="GO" id="GO:0005975">
    <property type="term" value="P:carbohydrate metabolic process"/>
    <property type="evidence" value="ECO:0007669"/>
    <property type="project" value="InterPro"/>
</dbReference>
<dbReference type="Gene3D" id="3.40.50.1000">
    <property type="entry name" value="HAD superfamily/HAD-like"/>
    <property type="match status" value="1"/>
</dbReference>
<reference evidence="8" key="2">
    <citation type="submission" date="2020-09" db="EMBL/GenBank/DDBJ databases">
        <authorList>
            <person name="Sun Q."/>
            <person name="Zhou Y."/>
        </authorList>
    </citation>
    <scope>NUCLEOTIDE SEQUENCE</scope>
    <source>
        <strain evidence="8">CGMCC 1.15725</strain>
    </source>
</reference>
<dbReference type="InterPro" id="IPR006543">
    <property type="entry name" value="Histidinol-phos"/>
</dbReference>
<protein>
    <recommendedName>
        <fullName evidence="7">D,D-heptose 1,7-bisphosphate phosphatase</fullName>
    </recommendedName>
</protein>
<dbReference type="SUPFAM" id="SSF56784">
    <property type="entry name" value="HAD-like"/>
    <property type="match status" value="1"/>
</dbReference>
<dbReference type="GO" id="GO:0005737">
    <property type="term" value="C:cytoplasm"/>
    <property type="evidence" value="ECO:0007669"/>
    <property type="project" value="UniProtKB-SubCell"/>
</dbReference>
<dbReference type="InterPro" id="IPR006549">
    <property type="entry name" value="HAD-SF_hydro_IIIA"/>
</dbReference>
<evidence type="ECO:0000256" key="4">
    <source>
        <dbReference type="ARBA" id="ARBA00022723"/>
    </source>
</evidence>
<comment type="caution">
    <text evidence="8">The sequence shown here is derived from an EMBL/GenBank/DDBJ whole genome shotgun (WGS) entry which is preliminary data.</text>
</comment>